<evidence type="ECO:0000313" key="3">
    <source>
        <dbReference type="Proteomes" id="UP000265520"/>
    </source>
</evidence>
<accession>A0A392TDF9</accession>
<comment type="caution">
    <text evidence="2">The sequence shown here is derived from an EMBL/GenBank/DDBJ whole genome shotgun (WGS) entry which is preliminary data.</text>
</comment>
<evidence type="ECO:0000313" key="2">
    <source>
        <dbReference type="EMBL" id="MCI57975.1"/>
    </source>
</evidence>
<organism evidence="2 3">
    <name type="scientific">Trifolium medium</name>
    <dbReference type="NCBI Taxonomy" id="97028"/>
    <lineage>
        <taxon>Eukaryota</taxon>
        <taxon>Viridiplantae</taxon>
        <taxon>Streptophyta</taxon>
        <taxon>Embryophyta</taxon>
        <taxon>Tracheophyta</taxon>
        <taxon>Spermatophyta</taxon>
        <taxon>Magnoliopsida</taxon>
        <taxon>eudicotyledons</taxon>
        <taxon>Gunneridae</taxon>
        <taxon>Pentapetalae</taxon>
        <taxon>rosids</taxon>
        <taxon>fabids</taxon>
        <taxon>Fabales</taxon>
        <taxon>Fabaceae</taxon>
        <taxon>Papilionoideae</taxon>
        <taxon>50 kb inversion clade</taxon>
        <taxon>NPAAA clade</taxon>
        <taxon>Hologalegina</taxon>
        <taxon>IRL clade</taxon>
        <taxon>Trifolieae</taxon>
        <taxon>Trifolium</taxon>
    </lineage>
</organism>
<feature type="region of interest" description="Disordered" evidence="1">
    <location>
        <begin position="1"/>
        <end position="52"/>
    </location>
</feature>
<feature type="compositionally biased region" description="Basic and acidic residues" evidence="1">
    <location>
        <begin position="1"/>
        <end position="35"/>
    </location>
</feature>
<protein>
    <submittedName>
        <fullName evidence="2">Uncharacterized protein</fullName>
    </submittedName>
</protein>
<dbReference type="AlphaFoldDB" id="A0A392TDF9"/>
<keyword evidence="3" id="KW-1185">Reference proteome</keyword>
<evidence type="ECO:0000256" key="1">
    <source>
        <dbReference type="SAM" id="MobiDB-lite"/>
    </source>
</evidence>
<dbReference type="Proteomes" id="UP000265520">
    <property type="component" value="Unassembled WGS sequence"/>
</dbReference>
<proteinExistence type="predicted"/>
<reference evidence="2 3" key="1">
    <citation type="journal article" date="2018" name="Front. Plant Sci.">
        <title>Red Clover (Trifolium pratense) and Zigzag Clover (T. medium) - A Picture of Genomic Similarities and Differences.</title>
        <authorList>
            <person name="Dluhosova J."/>
            <person name="Istvanek J."/>
            <person name="Nedelnik J."/>
            <person name="Repkova J."/>
        </authorList>
    </citation>
    <scope>NUCLEOTIDE SEQUENCE [LARGE SCALE GENOMIC DNA]</scope>
    <source>
        <strain evidence="3">cv. 10/8</strain>
        <tissue evidence="2">Leaf</tissue>
    </source>
</reference>
<sequence>MKQTENTEKNREKAMRTPKQTEKTNEEDKLSDSWNHRLKVTAENRVTATETE</sequence>
<dbReference type="EMBL" id="LXQA010538430">
    <property type="protein sequence ID" value="MCI57975.1"/>
    <property type="molecule type" value="Genomic_DNA"/>
</dbReference>
<name>A0A392TDF9_9FABA</name>